<dbReference type="Proteomes" id="UP000002282">
    <property type="component" value="Chromosome 2L"/>
</dbReference>
<protein>
    <submittedName>
        <fullName evidence="2">Uncharacterized protein</fullName>
    </submittedName>
</protein>
<gene>
    <name evidence="2" type="primary">Dyak\GE28123</name>
    <name evidence="2" type="synonym">GE28123</name>
    <name evidence="2" type="ORF">Dyak_GE28123</name>
</gene>
<sequence>MNFIIFPSIRSNSSNALELNVWSEVRKLRKRSNIRSSRTRRSGRMPNSWPEDELDTTTWPGALGYSQRGGEGRHSVEMKPSRIKCEIAGNSQRRSILGVSQSLEAV</sequence>
<reference evidence="2 3" key="1">
    <citation type="journal article" date="2007" name="Nature">
        <title>Evolution of genes and genomes on the Drosophila phylogeny.</title>
        <authorList>
            <consortium name="Drosophila 12 Genomes Consortium"/>
            <person name="Clark A.G."/>
            <person name="Eisen M.B."/>
            <person name="Smith D.R."/>
            <person name="Bergman C.M."/>
            <person name="Oliver B."/>
            <person name="Markow T.A."/>
            <person name="Kaufman T.C."/>
            <person name="Kellis M."/>
            <person name="Gelbart W."/>
            <person name="Iyer V.N."/>
            <person name="Pollard D.A."/>
            <person name="Sackton T.B."/>
            <person name="Larracuente A.M."/>
            <person name="Singh N.D."/>
            <person name="Abad J.P."/>
            <person name="Abt D.N."/>
            <person name="Adryan B."/>
            <person name="Aguade M."/>
            <person name="Akashi H."/>
            <person name="Anderson W.W."/>
            <person name="Aquadro C.F."/>
            <person name="Ardell D.H."/>
            <person name="Arguello R."/>
            <person name="Artieri C.G."/>
            <person name="Barbash D.A."/>
            <person name="Barker D."/>
            <person name="Barsanti P."/>
            <person name="Batterham P."/>
            <person name="Batzoglou S."/>
            <person name="Begun D."/>
            <person name="Bhutkar A."/>
            <person name="Blanco E."/>
            <person name="Bosak S.A."/>
            <person name="Bradley R.K."/>
            <person name="Brand A.D."/>
            <person name="Brent M.R."/>
            <person name="Brooks A.N."/>
            <person name="Brown R.H."/>
            <person name="Butlin R.K."/>
            <person name="Caggese C."/>
            <person name="Calvi B.R."/>
            <person name="Bernardo de Carvalho A."/>
            <person name="Caspi A."/>
            <person name="Castrezana S."/>
            <person name="Celniker S.E."/>
            <person name="Chang J.L."/>
            <person name="Chapple C."/>
            <person name="Chatterji S."/>
            <person name="Chinwalla A."/>
            <person name="Civetta A."/>
            <person name="Clifton S.W."/>
            <person name="Comeron J.M."/>
            <person name="Costello J.C."/>
            <person name="Coyne J.A."/>
            <person name="Daub J."/>
            <person name="David R.G."/>
            <person name="Delcher A.L."/>
            <person name="Delehaunty K."/>
            <person name="Do C.B."/>
            <person name="Ebling H."/>
            <person name="Edwards K."/>
            <person name="Eickbush T."/>
            <person name="Evans J.D."/>
            <person name="Filipski A."/>
            <person name="Findeiss S."/>
            <person name="Freyhult E."/>
            <person name="Fulton L."/>
            <person name="Fulton R."/>
            <person name="Garcia A.C."/>
            <person name="Gardiner A."/>
            <person name="Garfield D.A."/>
            <person name="Garvin B.E."/>
            <person name="Gibson G."/>
            <person name="Gilbert D."/>
            <person name="Gnerre S."/>
            <person name="Godfrey J."/>
            <person name="Good R."/>
            <person name="Gotea V."/>
            <person name="Gravely B."/>
            <person name="Greenberg A.J."/>
            <person name="Griffiths-Jones S."/>
            <person name="Gross S."/>
            <person name="Guigo R."/>
            <person name="Gustafson E.A."/>
            <person name="Haerty W."/>
            <person name="Hahn M.W."/>
            <person name="Halligan D.L."/>
            <person name="Halpern A.L."/>
            <person name="Halter G.M."/>
            <person name="Han M.V."/>
            <person name="Heger A."/>
            <person name="Hillier L."/>
            <person name="Hinrichs A.S."/>
            <person name="Holmes I."/>
            <person name="Hoskins R.A."/>
            <person name="Hubisz M.J."/>
            <person name="Hultmark D."/>
            <person name="Huntley M.A."/>
            <person name="Jaffe D.B."/>
            <person name="Jagadeeshan S."/>
            <person name="Jeck W.R."/>
            <person name="Johnson J."/>
            <person name="Jones C.D."/>
            <person name="Jordan W.C."/>
            <person name="Karpen G.H."/>
            <person name="Kataoka E."/>
            <person name="Keightley P.D."/>
            <person name="Kheradpour P."/>
            <person name="Kirkness E.F."/>
            <person name="Koerich L.B."/>
            <person name="Kristiansen K."/>
            <person name="Kudrna D."/>
            <person name="Kulathinal R.J."/>
            <person name="Kumar S."/>
            <person name="Kwok R."/>
            <person name="Lander E."/>
            <person name="Langley C.H."/>
            <person name="Lapoint R."/>
            <person name="Lazzaro B.P."/>
            <person name="Lee S.J."/>
            <person name="Levesque L."/>
            <person name="Li R."/>
            <person name="Lin C.F."/>
            <person name="Lin M.F."/>
            <person name="Lindblad-Toh K."/>
            <person name="Llopart A."/>
            <person name="Long M."/>
            <person name="Low L."/>
            <person name="Lozovsky E."/>
            <person name="Lu J."/>
            <person name="Luo M."/>
            <person name="Machado C.A."/>
            <person name="Makalowski W."/>
            <person name="Marzo M."/>
            <person name="Matsuda M."/>
            <person name="Matzkin L."/>
            <person name="McAllister B."/>
            <person name="McBride C.S."/>
            <person name="McKernan B."/>
            <person name="McKernan K."/>
            <person name="Mendez-Lago M."/>
            <person name="Minx P."/>
            <person name="Mollenhauer M.U."/>
            <person name="Montooth K."/>
            <person name="Mount S.M."/>
            <person name="Mu X."/>
            <person name="Myers E."/>
            <person name="Negre B."/>
            <person name="Newfeld S."/>
            <person name="Nielsen R."/>
            <person name="Noor M.A."/>
            <person name="O'Grady P."/>
            <person name="Pachter L."/>
            <person name="Papaceit M."/>
            <person name="Parisi M.J."/>
            <person name="Parisi M."/>
            <person name="Parts L."/>
            <person name="Pedersen J.S."/>
            <person name="Pesole G."/>
            <person name="Phillippy A.M."/>
            <person name="Ponting C.P."/>
            <person name="Pop M."/>
            <person name="Porcelli D."/>
            <person name="Powell J.R."/>
            <person name="Prohaska S."/>
            <person name="Pruitt K."/>
            <person name="Puig M."/>
            <person name="Quesneville H."/>
            <person name="Ram K.R."/>
            <person name="Rand D."/>
            <person name="Rasmussen M.D."/>
            <person name="Reed L.K."/>
            <person name="Reenan R."/>
            <person name="Reily A."/>
            <person name="Remington K.A."/>
            <person name="Rieger T.T."/>
            <person name="Ritchie M.G."/>
            <person name="Robin C."/>
            <person name="Rogers Y.H."/>
            <person name="Rohde C."/>
            <person name="Rozas J."/>
            <person name="Rubenfield M.J."/>
            <person name="Ruiz A."/>
            <person name="Russo S."/>
            <person name="Salzberg S.L."/>
            <person name="Sanchez-Gracia A."/>
            <person name="Saranga D.J."/>
            <person name="Sato H."/>
            <person name="Schaeffer S.W."/>
            <person name="Schatz M.C."/>
            <person name="Schlenke T."/>
            <person name="Schwartz R."/>
            <person name="Segarra C."/>
            <person name="Singh R.S."/>
            <person name="Sirot L."/>
            <person name="Sirota M."/>
            <person name="Sisneros N.B."/>
            <person name="Smith C.D."/>
            <person name="Smith T.F."/>
            <person name="Spieth J."/>
            <person name="Stage D.E."/>
            <person name="Stark A."/>
            <person name="Stephan W."/>
            <person name="Strausberg R.L."/>
            <person name="Strempel S."/>
            <person name="Sturgill D."/>
            <person name="Sutton G."/>
            <person name="Sutton G.G."/>
            <person name="Tao W."/>
            <person name="Teichmann S."/>
            <person name="Tobari Y.N."/>
            <person name="Tomimura Y."/>
            <person name="Tsolas J.M."/>
            <person name="Valente V.L."/>
            <person name="Venter E."/>
            <person name="Venter J.C."/>
            <person name="Vicario S."/>
            <person name="Vieira F.G."/>
            <person name="Vilella A.J."/>
            <person name="Villasante A."/>
            <person name="Walenz B."/>
            <person name="Wang J."/>
            <person name="Wasserman M."/>
            <person name="Watts T."/>
            <person name="Wilson D."/>
            <person name="Wilson R.K."/>
            <person name="Wing R.A."/>
            <person name="Wolfner M.F."/>
            <person name="Wong A."/>
            <person name="Wong G.K."/>
            <person name="Wu C.I."/>
            <person name="Wu G."/>
            <person name="Yamamoto D."/>
            <person name="Yang H.P."/>
            <person name="Yang S.P."/>
            <person name="Yorke J.A."/>
            <person name="Yoshida K."/>
            <person name="Zdobnov E."/>
            <person name="Zhang P."/>
            <person name="Zhang Y."/>
            <person name="Zimin A.V."/>
            <person name="Baldwin J."/>
            <person name="Abdouelleil A."/>
            <person name="Abdulkadir J."/>
            <person name="Abebe A."/>
            <person name="Abera B."/>
            <person name="Abreu J."/>
            <person name="Acer S.C."/>
            <person name="Aftuck L."/>
            <person name="Alexander A."/>
            <person name="An P."/>
            <person name="Anderson E."/>
            <person name="Anderson S."/>
            <person name="Arachi H."/>
            <person name="Azer M."/>
            <person name="Bachantsang P."/>
            <person name="Barry A."/>
            <person name="Bayul T."/>
            <person name="Berlin A."/>
            <person name="Bessette D."/>
            <person name="Bloom T."/>
            <person name="Blye J."/>
            <person name="Boguslavskiy L."/>
            <person name="Bonnet C."/>
            <person name="Boukhgalter B."/>
            <person name="Bourzgui I."/>
            <person name="Brown A."/>
            <person name="Cahill P."/>
            <person name="Channer S."/>
            <person name="Cheshatsang Y."/>
            <person name="Chuda L."/>
            <person name="Citroen M."/>
            <person name="Collymore A."/>
            <person name="Cooke P."/>
            <person name="Costello M."/>
            <person name="D'Aco K."/>
            <person name="Daza R."/>
            <person name="De Haan G."/>
            <person name="DeGray S."/>
            <person name="DeMaso C."/>
            <person name="Dhargay N."/>
            <person name="Dooley K."/>
            <person name="Dooley E."/>
            <person name="Doricent M."/>
            <person name="Dorje P."/>
            <person name="Dorjee K."/>
            <person name="Dupes A."/>
            <person name="Elong R."/>
            <person name="Falk J."/>
            <person name="Farina A."/>
            <person name="Faro S."/>
            <person name="Ferguson D."/>
            <person name="Fisher S."/>
            <person name="Foley C.D."/>
            <person name="Franke A."/>
            <person name="Friedrich D."/>
            <person name="Gadbois L."/>
            <person name="Gearin G."/>
            <person name="Gearin C.R."/>
            <person name="Giannoukos G."/>
            <person name="Goode T."/>
            <person name="Graham J."/>
            <person name="Grandbois E."/>
            <person name="Grewal S."/>
            <person name="Gyaltsen K."/>
            <person name="Hafez N."/>
            <person name="Hagos B."/>
            <person name="Hall J."/>
            <person name="Henson C."/>
            <person name="Hollinger A."/>
            <person name="Honan T."/>
            <person name="Huard M.D."/>
            <person name="Hughes L."/>
            <person name="Hurhula B."/>
            <person name="Husby M.E."/>
            <person name="Kamat A."/>
            <person name="Kanga B."/>
            <person name="Kashin S."/>
            <person name="Khazanovich D."/>
            <person name="Kisner P."/>
            <person name="Lance K."/>
            <person name="Lara M."/>
            <person name="Lee W."/>
            <person name="Lennon N."/>
            <person name="Letendre F."/>
            <person name="LeVine R."/>
            <person name="Lipovsky A."/>
            <person name="Liu X."/>
            <person name="Liu J."/>
            <person name="Liu S."/>
            <person name="Lokyitsang T."/>
            <person name="Lokyitsang Y."/>
            <person name="Lubonja R."/>
            <person name="Lui A."/>
            <person name="MacDonald P."/>
            <person name="Magnisalis V."/>
            <person name="Maru K."/>
            <person name="Matthews C."/>
            <person name="McCusker W."/>
            <person name="McDonough S."/>
            <person name="Mehta T."/>
            <person name="Meldrim J."/>
            <person name="Meneus L."/>
            <person name="Mihai O."/>
            <person name="Mihalev A."/>
            <person name="Mihova T."/>
            <person name="Mittelman R."/>
            <person name="Mlenga V."/>
            <person name="Montmayeur A."/>
            <person name="Mulrain L."/>
            <person name="Navidi A."/>
            <person name="Naylor J."/>
            <person name="Negash T."/>
            <person name="Nguyen T."/>
            <person name="Nguyen N."/>
            <person name="Nicol R."/>
            <person name="Norbu C."/>
            <person name="Norbu N."/>
            <person name="Novod N."/>
            <person name="O'Neill B."/>
            <person name="Osman S."/>
            <person name="Markiewicz E."/>
            <person name="Oyono O.L."/>
            <person name="Patti C."/>
            <person name="Phunkhang P."/>
            <person name="Pierre F."/>
            <person name="Priest M."/>
            <person name="Raghuraman S."/>
            <person name="Rege F."/>
            <person name="Reyes R."/>
            <person name="Rise C."/>
            <person name="Rogov P."/>
            <person name="Ross K."/>
            <person name="Ryan E."/>
            <person name="Settipalli S."/>
            <person name="Shea T."/>
            <person name="Sherpa N."/>
            <person name="Shi L."/>
            <person name="Shih D."/>
            <person name="Sparrow T."/>
            <person name="Spaulding J."/>
            <person name="Stalker J."/>
            <person name="Stange-Thomann N."/>
            <person name="Stavropoulos S."/>
            <person name="Stone C."/>
            <person name="Strader C."/>
            <person name="Tesfaye S."/>
            <person name="Thomson T."/>
            <person name="Thoulutsang Y."/>
            <person name="Thoulutsang D."/>
            <person name="Topham K."/>
            <person name="Topping I."/>
            <person name="Tsamla T."/>
            <person name="Vassiliev H."/>
            <person name="Vo A."/>
            <person name="Wangchuk T."/>
            <person name="Wangdi T."/>
            <person name="Weiand M."/>
            <person name="Wilkinson J."/>
            <person name="Wilson A."/>
            <person name="Yadav S."/>
            <person name="Young G."/>
            <person name="Yu Q."/>
            <person name="Zembek L."/>
            <person name="Zhong D."/>
            <person name="Zimmer A."/>
            <person name="Zwirko Z."/>
            <person name="Jaffe D.B."/>
            <person name="Alvarez P."/>
            <person name="Brockman W."/>
            <person name="Butler J."/>
            <person name="Chin C."/>
            <person name="Gnerre S."/>
            <person name="Grabherr M."/>
            <person name="Kleber M."/>
            <person name="Mauceli E."/>
            <person name="MacCallum I."/>
        </authorList>
    </citation>
    <scope>NUCLEOTIDE SEQUENCE [LARGE SCALE GENOMIC DNA]</scope>
    <source>
        <strain evidence="3">Tai18E2 / Tucson 14021-0261.01</strain>
    </source>
</reference>
<dbReference type="AlphaFoldDB" id="A0A0R1DJ37"/>
<proteinExistence type="predicted"/>
<accession>A0A0R1DJ37</accession>
<evidence type="ECO:0000256" key="1">
    <source>
        <dbReference type="SAM" id="MobiDB-lite"/>
    </source>
</evidence>
<evidence type="ECO:0000313" key="2">
    <source>
        <dbReference type="EMBL" id="KRJ97210.1"/>
    </source>
</evidence>
<feature type="compositionally biased region" description="Basic residues" evidence="1">
    <location>
        <begin position="32"/>
        <end position="43"/>
    </location>
</feature>
<organism evidence="2 3">
    <name type="scientific">Drosophila yakuba</name>
    <name type="common">Fruit fly</name>
    <dbReference type="NCBI Taxonomy" id="7245"/>
    <lineage>
        <taxon>Eukaryota</taxon>
        <taxon>Metazoa</taxon>
        <taxon>Ecdysozoa</taxon>
        <taxon>Arthropoda</taxon>
        <taxon>Hexapoda</taxon>
        <taxon>Insecta</taxon>
        <taxon>Pterygota</taxon>
        <taxon>Neoptera</taxon>
        <taxon>Endopterygota</taxon>
        <taxon>Diptera</taxon>
        <taxon>Brachycera</taxon>
        <taxon>Muscomorpha</taxon>
        <taxon>Ephydroidea</taxon>
        <taxon>Drosophilidae</taxon>
        <taxon>Drosophila</taxon>
        <taxon>Sophophora</taxon>
    </lineage>
</organism>
<dbReference type="OrthoDB" id="7869604at2759"/>
<dbReference type="KEGG" id="dya:Dyak_GE28123"/>
<dbReference type="EMBL" id="CM000157">
    <property type="protein sequence ID" value="KRJ97210.1"/>
    <property type="molecule type" value="Genomic_DNA"/>
</dbReference>
<feature type="region of interest" description="Disordered" evidence="1">
    <location>
        <begin position="32"/>
        <end position="78"/>
    </location>
</feature>
<reference evidence="2 3" key="2">
    <citation type="journal article" date="2007" name="PLoS Biol.">
        <title>Principles of genome evolution in the Drosophila melanogaster species group.</title>
        <authorList>
            <person name="Ranz J.M."/>
            <person name="Maurin D."/>
            <person name="Chan Y.S."/>
            <person name="von Grotthuss M."/>
            <person name="Hillier L.W."/>
            <person name="Roote J."/>
            <person name="Ashburner M."/>
            <person name="Bergman C.M."/>
        </authorList>
    </citation>
    <scope>NUCLEOTIDE SEQUENCE [LARGE SCALE GENOMIC DNA]</scope>
    <source>
        <strain evidence="3">Tai18E2 / Tucson 14021-0261.01</strain>
    </source>
</reference>
<name>A0A0R1DJ37_DROYA</name>
<keyword evidence="3" id="KW-1185">Reference proteome</keyword>
<evidence type="ECO:0000313" key="3">
    <source>
        <dbReference type="Proteomes" id="UP000002282"/>
    </source>
</evidence>